<sequence>MNFKFLLFTITLIFLLMGCSDINTISESPDYDVTVLEDSNDESLDDSSKYILPKPPSLTVYVGEEPLSPTLGTYSWIDETGSGIEADSVAPPELVKNNNPMSVTVDTNIELEFDEQPASYTVRIWEEDHNIKSESNKVVLSDKGRVIYEVLAHWEQGVASYAFALNIE</sequence>
<comment type="caution">
    <text evidence="1">The sequence shown here is derived from an EMBL/GenBank/DDBJ whole genome shotgun (WGS) entry which is preliminary data.</text>
</comment>
<organism evidence="1 2">
    <name type="scientific">Alkalihalophilus marmarensis DSM 21297</name>
    <dbReference type="NCBI Taxonomy" id="1188261"/>
    <lineage>
        <taxon>Bacteria</taxon>
        <taxon>Bacillati</taxon>
        <taxon>Bacillota</taxon>
        <taxon>Bacilli</taxon>
        <taxon>Bacillales</taxon>
        <taxon>Bacillaceae</taxon>
        <taxon>Alkalihalophilus</taxon>
    </lineage>
</organism>
<dbReference type="EMBL" id="ATAE01000031">
    <property type="protein sequence ID" value="ERN52817.1"/>
    <property type="molecule type" value="Genomic_DNA"/>
</dbReference>
<dbReference type="PROSITE" id="PS51257">
    <property type="entry name" value="PROKAR_LIPOPROTEIN"/>
    <property type="match status" value="1"/>
</dbReference>
<gene>
    <name evidence="1" type="ORF">A33I_14065</name>
</gene>
<evidence type="ECO:0008006" key="3">
    <source>
        <dbReference type="Google" id="ProtNLM"/>
    </source>
</evidence>
<protein>
    <recommendedName>
        <fullName evidence="3">Lipoprotein</fullName>
    </recommendedName>
</protein>
<proteinExistence type="predicted"/>
<dbReference type="Proteomes" id="UP000017170">
    <property type="component" value="Unassembled WGS sequence"/>
</dbReference>
<name>U6SN74_9BACI</name>
<dbReference type="RefSeq" id="WP_022628444.1">
    <property type="nucleotide sequence ID" value="NZ_ATAE01000031.1"/>
</dbReference>
<dbReference type="AlphaFoldDB" id="U6SN74"/>
<evidence type="ECO:0000313" key="1">
    <source>
        <dbReference type="EMBL" id="ERN52817.1"/>
    </source>
</evidence>
<evidence type="ECO:0000313" key="2">
    <source>
        <dbReference type="Proteomes" id="UP000017170"/>
    </source>
</evidence>
<dbReference type="PATRIC" id="fig|1188261.3.peg.2241"/>
<reference evidence="1 2" key="1">
    <citation type="journal article" date="2013" name="Genome Announc.">
        <title>Genome Sequence of the Extreme Obligate Alkaliphile Bacillus marmarensis Strain DSM 21297.</title>
        <authorList>
            <person name="Wernick D.G."/>
            <person name="Choi K.Y."/>
            <person name="Tat C.A."/>
            <person name="Lafontaine Rivera J.G."/>
            <person name="Liao J.C."/>
        </authorList>
    </citation>
    <scope>NUCLEOTIDE SEQUENCE [LARGE SCALE GENOMIC DNA]</scope>
    <source>
        <strain evidence="1 2">DSM 21297</strain>
    </source>
</reference>
<keyword evidence="2" id="KW-1185">Reference proteome</keyword>
<accession>U6SN74</accession>